<reference evidence="2 3" key="1">
    <citation type="submission" date="2018-06" db="EMBL/GenBank/DDBJ databases">
        <authorList>
            <consortium name="Pathogen Informatics"/>
            <person name="Doyle S."/>
        </authorList>
    </citation>
    <scope>NUCLEOTIDE SEQUENCE [LARGE SCALE GENOMIC DNA]</scope>
    <source>
        <strain evidence="2 3">NCTC11645</strain>
    </source>
</reference>
<evidence type="ECO:0000259" key="1">
    <source>
        <dbReference type="Pfam" id="PF07819"/>
    </source>
</evidence>
<dbReference type="InterPro" id="IPR029058">
    <property type="entry name" value="AB_hydrolase_fold"/>
</dbReference>
<dbReference type="InterPro" id="IPR012908">
    <property type="entry name" value="PGAP1-ab_dom-like"/>
</dbReference>
<dbReference type="RefSeq" id="WP_115659684.1">
    <property type="nucleotide sequence ID" value="NZ_JARGYG010000021.1"/>
</dbReference>
<dbReference type="STRING" id="673.AL542_17585"/>
<name>A0A377HMR2_GRIHO</name>
<proteinExistence type="predicted"/>
<dbReference type="Gene3D" id="3.40.50.1820">
    <property type="entry name" value="alpha/beta hydrolase"/>
    <property type="match status" value="1"/>
</dbReference>
<dbReference type="SUPFAM" id="SSF53474">
    <property type="entry name" value="alpha/beta-Hydrolases"/>
    <property type="match status" value="1"/>
</dbReference>
<dbReference type="AlphaFoldDB" id="A0A377HMR2"/>
<evidence type="ECO:0000313" key="3">
    <source>
        <dbReference type="Proteomes" id="UP000254512"/>
    </source>
</evidence>
<evidence type="ECO:0000313" key="2">
    <source>
        <dbReference type="EMBL" id="STO57303.1"/>
    </source>
</evidence>
<accession>A0A377HMR2</accession>
<keyword evidence="2" id="KW-0378">Hydrolase</keyword>
<dbReference type="EMBL" id="UGHD01000002">
    <property type="protein sequence ID" value="STO57303.1"/>
    <property type="molecule type" value="Genomic_DNA"/>
</dbReference>
<dbReference type="Pfam" id="PF07819">
    <property type="entry name" value="PGAP1"/>
    <property type="match status" value="1"/>
</dbReference>
<dbReference type="GO" id="GO:0016788">
    <property type="term" value="F:hydrolase activity, acting on ester bonds"/>
    <property type="evidence" value="ECO:0007669"/>
    <property type="project" value="InterPro"/>
</dbReference>
<dbReference type="Proteomes" id="UP000254512">
    <property type="component" value="Unassembled WGS sequence"/>
</dbReference>
<protein>
    <submittedName>
        <fullName evidence="2">Uncharacterized protein with an alpha/beta hydrolase fold</fullName>
    </submittedName>
</protein>
<organism evidence="2 3">
    <name type="scientific">Grimontia hollisae</name>
    <name type="common">Vibrio hollisae</name>
    <dbReference type="NCBI Taxonomy" id="673"/>
    <lineage>
        <taxon>Bacteria</taxon>
        <taxon>Pseudomonadati</taxon>
        <taxon>Pseudomonadota</taxon>
        <taxon>Gammaproteobacteria</taxon>
        <taxon>Vibrionales</taxon>
        <taxon>Vibrionaceae</taxon>
        <taxon>Grimontia</taxon>
    </lineage>
</organism>
<dbReference type="PANTHER" id="PTHR37946:SF1">
    <property type="entry name" value="SLL1969 PROTEIN"/>
    <property type="match status" value="1"/>
</dbReference>
<sequence length="205" mass="22536">MKVILLHGLYMHGVVMMRLEKRLRGAGHEVLNLSYNTLKPDLVSIFSRMDDFVDGEETAIVAHSMGGVITRIYLENGSEMSTKINTVITLGTPHKGSKVAAFFKQVGIGDFMFQASGKFLLPENEPRWPKGTTLYSLAGDTRIGPAAVLVKGEESDGTVLLEETKIEGMASHEVFPLTHIALIFSKQVSARILEILSQEQTTETT</sequence>
<feature type="domain" description="GPI inositol-deacylase PGAP1-like alpha/beta" evidence="1">
    <location>
        <begin position="56"/>
        <end position="99"/>
    </location>
</feature>
<gene>
    <name evidence="2" type="ORF">NCTC11645_01688</name>
</gene>
<dbReference type="PANTHER" id="PTHR37946">
    <property type="entry name" value="SLL1969 PROTEIN"/>
    <property type="match status" value="1"/>
</dbReference>